<evidence type="ECO:0000256" key="2">
    <source>
        <dbReference type="SAM" id="Coils"/>
    </source>
</evidence>
<organism evidence="4 5">
    <name type="scientific">Aphis craccivora</name>
    <name type="common">Cowpea aphid</name>
    <dbReference type="NCBI Taxonomy" id="307492"/>
    <lineage>
        <taxon>Eukaryota</taxon>
        <taxon>Metazoa</taxon>
        <taxon>Ecdysozoa</taxon>
        <taxon>Arthropoda</taxon>
        <taxon>Hexapoda</taxon>
        <taxon>Insecta</taxon>
        <taxon>Pterygota</taxon>
        <taxon>Neoptera</taxon>
        <taxon>Paraneoptera</taxon>
        <taxon>Hemiptera</taxon>
        <taxon>Sternorrhyncha</taxon>
        <taxon>Aphidomorpha</taxon>
        <taxon>Aphidoidea</taxon>
        <taxon>Aphididae</taxon>
        <taxon>Aphidini</taxon>
        <taxon>Aphis</taxon>
        <taxon>Aphis</taxon>
    </lineage>
</organism>
<sequence>MDEQQSVSESVETSSICEEERARKLFQACDGDGDGYIDSRDLLTICRQLNLEDSVDDLMKELGADKSGRISFDEFVRRRLELRTEINALRVHIYDPLPEYLPTSSDNSLGALSGGKHESWEFDSGARDLSPEPNSVRMQNLLQTGGSANSGNLLHLANKLHLAALKSLKTEISDLTKQLQLANEKNDILETSINQIKVTTEIDIKQKYEERITELHSVIAELARKLQVQRSQVITEEIEESQSEIDAQSIETSSFIQESIVLSKEGDCEACFNDHETKTDTICKDVHTKLALKEEELKKTRHNLKEVTDEKEELLLKLQDTESSFSSGPMSPSRLLMETSKLAEKVKLQKLIEDSAEVNLEGTSICQKAIAERLASAAISDCSLLESGDKEVLKCQVEQLQTRLDHVRAQMAVLELMFEQSAAQTDKIYLLLGKYESNMIALKLEVETGEEIMNCYSSLLSIYDGSANEEEKAMKDEIIELLHNLDEEKKKIGSTVVALESYHCEEETIKPRSRNQVTRIDLEMAVLVQELMGIREEKSELQERYVTLQKHNCELEKRLAECEERSKIDSDTIQALEQQLSSEDFDSNVSVNVKLQKQLKDITTAYQLATRNSDTRHKQNITLIEKLRNENTTLERNLERAKRKSQSRLKKLESEIEIMVSTHTLQVNILKERIAVLESTIMNNEITKRNETTL</sequence>
<feature type="coiled-coil region" evidence="2">
    <location>
        <begin position="165"/>
        <end position="225"/>
    </location>
</feature>
<feature type="coiled-coil region" evidence="2">
    <location>
        <begin position="290"/>
        <end position="324"/>
    </location>
</feature>
<feature type="coiled-coil region" evidence="2">
    <location>
        <begin position="624"/>
        <end position="655"/>
    </location>
</feature>
<evidence type="ECO:0000259" key="3">
    <source>
        <dbReference type="PROSITE" id="PS50222"/>
    </source>
</evidence>
<feature type="domain" description="EF-hand" evidence="3">
    <location>
        <begin position="17"/>
        <end position="52"/>
    </location>
</feature>
<dbReference type="Pfam" id="PF13499">
    <property type="entry name" value="EF-hand_7"/>
    <property type="match status" value="1"/>
</dbReference>
<dbReference type="PANTHER" id="PTHR23347:SF6">
    <property type="entry name" value="FI17904P1"/>
    <property type="match status" value="1"/>
</dbReference>
<gene>
    <name evidence="4" type="ORF">FWK35_00021640</name>
</gene>
<evidence type="ECO:0000313" key="4">
    <source>
        <dbReference type="EMBL" id="KAF0748631.1"/>
    </source>
</evidence>
<dbReference type="CDD" id="cd00051">
    <property type="entry name" value="EFh"/>
    <property type="match status" value="1"/>
</dbReference>
<dbReference type="InterPro" id="IPR040171">
    <property type="entry name" value="USBP1-like"/>
</dbReference>
<dbReference type="EMBL" id="VUJU01006397">
    <property type="protein sequence ID" value="KAF0748631.1"/>
    <property type="molecule type" value="Genomic_DNA"/>
</dbReference>
<dbReference type="Pfam" id="PF10506">
    <property type="entry name" value="USHBP1_PDZ-bd"/>
    <property type="match status" value="1"/>
</dbReference>
<dbReference type="Proteomes" id="UP000478052">
    <property type="component" value="Unassembled WGS sequence"/>
</dbReference>
<keyword evidence="5" id="KW-1185">Reference proteome</keyword>
<proteinExistence type="predicted"/>
<feature type="coiled-coil region" evidence="2">
    <location>
        <begin position="524"/>
        <end position="579"/>
    </location>
</feature>
<accession>A0A6G0Y3L2</accession>
<keyword evidence="1" id="KW-0106">Calcium</keyword>
<dbReference type="PANTHER" id="PTHR23347">
    <property type="entry name" value="COLORECTAL MUTANT CANCER PROTEIN MCC PROTEIN -RELATED"/>
    <property type="match status" value="1"/>
</dbReference>
<dbReference type="OrthoDB" id="6256369at2759"/>
<dbReference type="InterPro" id="IPR019536">
    <property type="entry name" value="USHBP1_PDZ-bd"/>
</dbReference>
<dbReference type="Gene3D" id="1.10.238.10">
    <property type="entry name" value="EF-hand"/>
    <property type="match status" value="1"/>
</dbReference>
<keyword evidence="2" id="KW-0175">Coiled coil</keyword>
<protein>
    <submittedName>
        <fullName evidence="4">Colorectal mutant cancer protein</fullName>
    </submittedName>
</protein>
<comment type="caution">
    <text evidence="4">The sequence shown here is derived from an EMBL/GenBank/DDBJ whole genome shotgun (WGS) entry which is preliminary data.</text>
</comment>
<dbReference type="InterPro" id="IPR011992">
    <property type="entry name" value="EF-hand-dom_pair"/>
</dbReference>
<name>A0A6G0Y3L2_APHCR</name>
<dbReference type="InterPro" id="IPR018247">
    <property type="entry name" value="EF_Hand_1_Ca_BS"/>
</dbReference>
<dbReference type="AlphaFoldDB" id="A0A6G0Y3L2"/>
<dbReference type="PROSITE" id="PS50222">
    <property type="entry name" value="EF_HAND_2"/>
    <property type="match status" value="1"/>
</dbReference>
<dbReference type="GO" id="GO:0005509">
    <property type="term" value="F:calcium ion binding"/>
    <property type="evidence" value="ECO:0007669"/>
    <property type="project" value="InterPro"/>
</dbReference>
<dbReference type="SMART" id="SM00054">
    <property type="entry name" value="EFh"/>
    <property type="match status" value="2"/>
</dbReference>
<reference evidence="4 5" key="1">
    <citation type="submission" date="2019-08" db="EMBL/GenBank/DDBJ databases">
        <title>Whole genome of Aphis craccivora.</title>
        <authorList>
            <person name="Voronova N.V."/>
            <person name="Shulinski R.S."/>
            <person name="Bandarenka Y.V."/>
            <person name="Zhorov D.G."/>
            <person name="Warner D."/>
        </authorList>
    </citation>
    <scope>NUCLEOTIDE SEQUENCE [LARGE SCALE GENOMIC DNA]</scope>
    <source>
        <strain evidence="4">180601</strain>
        <tissue evidence="4">Whole Body</tissue>
    </source>
</reference>
<dbReference type="SUPFAM" id="SSF47473">
    <property type="entry name" value="EF-hand"/>
    <property type="match status" value="1"/>
</dbReference>
<evidence type="ECO:0000256" key="1">
    <source>
        <dbReference type="ARBA" id="ARBA00022837"/>
    </source>
</evidence>
<dbReference type="InterPro" id="IPR002048">
    <property type="entry name" value="EF_hand_dom"/>
</dbReference>
<evidence type="ECO:0000313" key="5">
    <source>
        <dbReference type="Proteomes" id="UP000478052"/>
    </source>
</evidence>
<feature type="coiled-coil region" evidence="2">
    <location>
        <begin position="390"/>
        <end position="417"/>
    </location>
</feature>
<dbReference type="PROSITE" id="PS00018">
    <property type="entry name" value="EF_HAND_1"/>
    <property type="match status" value="1"/>
</dbReference>